<reference evidence="1" key="1">
    <citation type="journal article" date="2013" name="Int. J. Syst. Evol. Microbiol.">
        <title>Aestuariibaculum suncheonense gen. nov., sp. nov., a marine bacterium of the family Flavobacteriaceae isolated from a tidal flat and emended descriptions of the genera Gaetbulibacter and Tamlana.</title>
        <authorList>
            <person name="Jeong S.H."/>
            <person name="Park M.S."/>
            <person name="Jin H.M."/>
            <person name="Lee K."/>
            <person name="Park W."/>
            <person name="Jeon C.O."/>
        </authorList>
    </citation>
    <scope>NUCLEOTIDE SEQUENCE</scope>
    <source>
        <strain evidence="1">SC17</strain>
    </source>
</reference>
<comment type="caution">
    <text evidence="1">The sequence shown here is derived from an EMBL/GenBank/DDBJ whole genome shotgun (WGS) entry which is preliminary data.</text>
</comment>
<name>A0A8J6QB23_9FLAO</name>
<dbReference type="EMBL" id="JACVXC010000001">
    <property type="protein sequence ID" value="MBD0834483.1"/>
    <property type="molecule type" value="Genomic_DNA"/>
</dbReference>
<sequence length="68" mass="7612">MIGLSEIVIELSTFGMFRSVESVNYKSISKDHIGDIKAEFNNQEIRVPVYSGDNAETIAEKIVKSAKY</sequence>
<keyword evidence="2" id="KW-1185">Reference proteome</keyword>
<dbReference type="AlphaFoldDB" id="A0A8J6QB23"/>
<protein>
    <submittedName>
        <fullName evidence="1">Uncharacterized protein</fullName>
    </submittedName>
</protein>
<proteinExistence type="predicted"/>
<evidence type="ECO:0000313" key="2">
    <source>
        <dbReference type="Proteomes" id="UP000602057"/>
    </source>
</evidence>
<organism evidence="1 2">
    <name type="scientific">Aestuariibaculum suncheonense</name>
    <dbReference type="NCBI Taxonomy" id="1028745"/>
    <lineage>
        <taxon>Bacteria</taxon>
        <taxon>Pseudomonadati</taxon>
        <taxon>Bacteroidota</taxon>
        <taxon>Flavobacteriia</taxon>
        <taxon>Flavobacteriales</taxon>
        <taxon>Flavobacteriaceae</taxon>
    </lineage>
</organism>
<gene>
    <name evidence="1" type="ORF">ICJ84_03430</name>
</gene>
<accession>A0A8J6QB23</accession>
<dbReference type="RefSeq" id="WP_188214954.1">
    <property type="nucleotide sequence ID" value="NZ_BAABGH010000004.1"/>
</dbReference>
<dbReference type="Proteomes" id="UP000602057">
    <property type="component" value="Unassembled WGS sequence"/>
</dbReference>
<evidence type="ECO:0000313" key="1">
    <source>
        <dbReference type="EMBL" id="MBD0834483.1"/>
    </source>
</evidence>
<reference evidence="1" key="2">
    <citation type="submission" date="2020-09" db="EMBL/GenBank/DDBJ databases">
        <authorList>
            <person name="Wu Z."/>
        </authorList>
    </citation>
    <scope>NUCLEOTIDE SEQUENCE</scope>
    <source>
        <strain evidence="1">SC17</strain>
    </source>
</reference>